<keyword evidence="3" id="KW-0653">Protein transport</keyword>
<feature type="compositionally biased region" description="Low complexity" evidence="5">
    <location>
        <begin position="87"/>
        <end position="102"/>
    </location>
</feature>
<protein>
    <recommendedName>
        <fullName evidence="4">Pyridoxal phosphate homeostasis protein</fullName>
        <shortName evidence="4">PLP homeostasis protein</shortName>
    </recommendedName>
</protein>
<dbReference type="SUPFAM" id="SSF51419">
    <property type="entry name" value="PLP-binding barrel"/>
    <property type="match status" value="1"/>
</dbReference>
<dbReference type="GO" id="GO:0030131">
    <property type="term" value="C:clathrin adaptor complex"/>
    <property type="evidence" value="ECO:0007669"/>
    <property type="project" value="InterPro"/>
</dbReference>
<comment type="similarity">
    <text evidence="4">Belongs to the pyridoxal phosphate-binding protein YggS/PROSC family.</text>
</comment>
<dbReference type="SUPFAM" id="SSF55711">
    <property type="entry name" value="Subdomain of clathrin and coatomer appendage domain"/>
    <property type="match status" value="1"/>
</dbReference>
<evidence type="ECO:0000256" key="4">
    <source>
        <dbReference type="HAMAP-Rule" id="MF_03225"/>
    </source>
</evidence>
<gene>
    <name evidence="7" type="ORF">Cboi02_000260300</name>
</gene>
<dbReference type="NCBIfam" id="TIGR00044">
    <property type="entry name" value="YggS family pyridoxal phosphate-dependent enzyme"/>
    <property type="match status" value="1"/>
</dbReference>
<proteinExistence type="inferred from homology"/>
<dbReference type="InterPro" id="IPR009028">
    <property type="entry name" value="Coatomer/calthrin_app_sub_C"/>
</dbReference>
<dbReference type="InterPro" id="IPR029066">
    <property type="entry name" value="PLP-binding_barrel"/>
</dbReference>
<reference evidence="7" key="1">
    <citation type="submission" date="2023-04" db="EMBL/GenBank/DDBJ databases">
        <title>Candida boidinii NBRC 10035.</title>
        <authorList>
            <person name="Ichikawa N."/>
            <person name="Sato H."/>
            <person name="Tonouchi N."/>
        </authorList>
    </citation>
    <scope>NUCLEOTIDE SEQUENCE</scope>
    <source>
        <strain evidence="7">NBRC 10035</strain>
    </source>
</reference>
<dbReference type="InterPro" id="IPR012295">
    <property type="entry name" value="TBP_dom_sf"/>
</dbReference>
<dbReference type="CDD" id="cd06822">
    <property type="entry name" value="PLPDE_III_YBL036c_euk"/>
    <property type="match status" value="1"/>
</dbReference>
<dbReference type="Gene3D" id="3.30.310.10">
    <property type="entry name" value="TATA-Binding Protein"/>
    <property type="match status" value="1"/>
</dbReference>
<dbReference type="PROSITE" id="PS01211">
    <property type="entry name" value="UPF0001"/>
    <property type="match status" value="1"/>
</dbReference>
<evidence type="ECO:0000256" key="1">
    <source>
        <dbReference type="ARBA" id="ARBA00022448"/>
    </source>
</evidence>
<dbReference type="PANTHER" id="PTHR10146">
    <property type="entry name" value="PROLINE SYNTHETASE CO-TRANSCRIBED BACTERIAL HOMOLOG PROTEIN"/>
    <property type="match status" value="1"/>
</dbReference>
<organism evidence="7 8">
    <name type="scientific">Candida boidinii</name>
    <name type="common">Yeast</name>
    <dbReference type="NCBI Taxonomy" id="5477"/>
    <lineage>
        <taxon>Eukaryota</taxon>
        <taxon>Fungi</taxon>
        <taxon>Dikarya</taxon>
        <taxon>Ascomycota</taxon>
        <taxon>Saccharomycotina</taxon>
        <taxon>Pichiomycetes</taxon>
        <taxon>Pichiales</taxon>
        <taxon>Pichiaceae</taxon>
        <taxon>Ogataea</taxon>
        <taxon>Ogataea/Candida clade</taxon>
    </lineage>
</organism>
<dbReference type="FunFam" id="3.20.20.10:FF:000007">
    <property type="entry name" value="Pyridoxal phosphate homeostasis protein"/>
    <property type="match status" value="1"/>
</dbReference>
<dbReference type="AlphaFoldDB" id="A0A9W6SYI3"/>
<dbReference type="InterPro" id="IPR013041">
    <property type="entry name" value="Clathrin_app_Ig-like_sf"/>
</dbReference>
<name>A0A9W6SYI3_CANBO</name>
<dbReference type="GO" id="GO:0006886">
    <property type="term" value="P:intracellular protein transport"/>
    <property type="evidence" value="ECO:0007669"/>
    <property type="project" value="InterPro"/>
</dbReference>
<dbReference type="Gene3D" id="3.20.20.10">
    <property type="entry name" value="Alanine racemase"/>
    <property type="match status" value="1"/>
</dbReference>
<evidence type="ECO:0000313" key="7">
    <source>
        <dbReference type="EMBL" id="GME69864.1"/>
    </source>
</evidence>
<dbReference type="InterPro" id="IPR001608">
    <property type="entry name" value="Ala_racemase_N"/>
</dbReference>
<keyword evidence="2 4" id="KW-0663">Pyridoxal phosphate</keyword>
<dbReference type="InterPro" id="IPR003164">
    <property type="entry name" value="Clathrin_a-adaptin_app_sub_C"/>
</dbReference>
<feature type="region of interest" description="Disordered" evidence="5">
    <location>
        <begin position="1"/>
        <end position="34"/>
    </location>
</feature>
<feature type="compositionally biased region" description="Low complexity" evidence="5">
    <location>
        <begin position="20"/>
        <end position="34"/>
    </location>
</feature>
<evidence type="ECO:0000256" key="3">
    <source>
        <dbReference type="ARBA" id="ARBA00022927"/>
    </source>
</evidence>
<evidence type="ECO:0000256" key="2">
    <source>
        <dbReference type="ARBA" id="ARBA00022898"/>
    </source>
</evidence>
<comment type="function">
    <text evidence="4">Pyridoxal 5'-phosphate (PLP)-binding protein, which may be involved in intracellular homeostatic regulation of pyridoxal 5'-phosphate (PLP), the active form of vitamin B6.</text>
</comment>
<dbReference type="EMBL" id="BSXN01000798">
    <property type="protein sequence ID" value="GME69864.1"/>
    <property type="molecule type" value="Genomic_DNA"/>
</dbReference>
<dbReference type="GO" id="GO:0016192">
    <property type="term" value="P:vesicle-mediated transport"/>
    <property type="evidence" value="ECO:0007669"/>
    <property type="project" value="InterPro"/>
</dbReference>
<comment type="caution">
    <text evidence="7">The sequence shown here is derived from an EMBL/GenBank/DDBJ whole genome shotgun (WGS) entry which is preliminary data.</text>
</comment>
<dbReference type="SUPFAM" id="SSF49348">
    <property type="entry name" value="Clathrin adaptor appendage domain"/>
    <property type="match status" value="1"/>
</dbReference>
<sequence>MIKHQTKSSIPPLPPTSRHSNLNVNTNTNSSNNSAVNLGAFTNSGTALSMIPAFTGSTVSSSSPRSRSSTMNNNMMRGVQQQQLSGNNNNNNNNNNNDNNFNGLDDPLNIRQRGVSTSSLLSTIQNPSTQSNDILSPNWENGYYRLVHFDQGIFYENSLIKILFRLKREKTTLSFQLTYSNKSPNTINSLLTEIKPLHYNDNNPPYVIQLLQHPEHLIKIDGKTTQVFSIAIRSEFYDYQSPIINISYVSGGVLTNLKLRLPCILLKTLNSVPLESGLFFQRWNQIGTTLGDAGECQKVINFRTNKHLLNNDSSISIFKRIFEKFGFAIVENADPNPNNFVAAGILNTILGNSGSLIRIELRPDFKSMRITVRSTKAINSKILDLMFLTTFKSRSNFFLQATSPKTFIRSKQFIPNMSLEYTKERAEELVSNANKISESVKSLSNGEARLVCVSKLKPASDIQALYDVGYRHFGENYVQELIEKSQVLPKDIQWHFIGGLQTNKCKELAKHIDNLYAVETIDTEKKAKKLNDVRATEDKPIVNIYIQVNTSGEEQKSGVNPEDVENLCKVIINECPKLNLEGLMTIGSIYQSFSSDENQDFKKLVELKSKLDEIFKLNLKLSMGMSSDFAEAIRQGSTSVRVGSNIFGSRPANNGH</sequence>
<dbReference type="Pfam" id="PF02296">
    <property type="entry name" value="Alpha_adaptin_C"/>
    <property type="match status" value="1"/>
</dbReference>
<evidence type="ECO:0000256" key="5">
    <source>
        <dbReference type="SAM" id="MobiDB-lite"/>
    </source>
</evidence>
<dbReference type="Gene3D" id="2.60.40.1230">
    <property type="match status" value="1"/>
</dbReference>
<evidence type="ECO:0000259" key="6">
    <source>
        <dbReference type="SMART" id="SM00809"/>
    </source>
</evidence>
<feature type="region of interest" description="Disordered" evidence="5">
    <location>
        <begin position="83"/>
        <end position="103"/>
    </location>
</feature>
<dbReference type="InterPro" id="IPR008152">
    <property type="entry name" value="Clathrin_a/b/g-adaptin_app_Ig"/>
</dbReference>
<dbReference type="PANTHER" id="PTHR10146:SF14">
    <property type="entry name" value="PYRIDOXAL PHOSPHATE HOMEOSTASIS PROTEIN"/>
    <property type="match status" value="1"/>
</dbReference>
<keyword evidence="1" id="KW-0813">Transport</keyword>
<feature type="modified residue" description="N6-(pyridoxal phosphate)lysine" evidence="4">
    <location>
        <position position="455"/>
    </location>
</feature>
<evidence type="ECO:0000313" key="8">
    <source>
        <dbReference type="Proteomes" id="UP001165120"/>
    </source>
</evidence>
<accession>A0A9W6SYI3</accession>
<feature type="domain" description="Clathrin adaptor alpha/beta/gamma-adaptin appendage Ig-like subdomain" evidence="6">
    <location>
        <begin position="144"/>
        <end position="262"/>
    </location>
</feature>
<dbReference type="Pfam" id="PF01168">
    <property type="entry name" value="Ala_racemase_N"/>
    <property type="match status" value="1"/>
</dbReference>
<dbReference type="GO" id="GO:0030170">
    <property type="term" value="F:pyridoxal phosphate binding"/>
    <property type="evidence" value="ECO:0007669"/>
    <property type="project" value="UniProtKB-UniRule"/>
</dbReference>
<dbReference type="InterPro" id="IPR011078">
    <property type="entry name" value="PyrdxlP_homeostasis"/>
</dbReference>
<keyword evidence="8" id="KW-1185">Reference proteome</keyword>
<dbReference type="Proteomes" id="UP001165120">
    <property type="component" value="Unassembled WGS sequence"/>
</dbReference>
<dbReference type="SMART" id="SM00809">
    <property type="entry name" value="Alpha_adaptinC2"/>
    <property type="match status" value="1"/>
</dbReference>
<dbReference type="HAMAP" id="MF_02087">
    <property type="entry name" value="PLP_homeostasis"/>
    <property type="match status" value="1"/>
</dbReference>